<name>A0A0D9V3S9_9ORYZ</name>
<accession>A0A0D9V3S9</accession>
<evidence type="ECO:0000256" key="1">
    <source>
        <dbReference type="ARBA" id="ARBA00004123"/>
    </source>
</evidence>
<dbReference type="GO" id="GO:0005634">
    <property type="term" value="C:nucleus"/>
    <property type="evidence" value="ECO:0007669"/>
    <property type="project" value="UniProtKB-SubCell"/>
</dbReference>
<dbReference type="Gene3D" id="1.10.10.60">
    <property type="entry name" value="Homeodomain-like"/>
    <property type="match status" value="1"/>
</dbReference>
<dbReference type="PANTHER" id="PTHR45675">
    <property type="entry name" value="MYB TRANSCRIPTION FACTOR-RELATED-RELATED"/>
    <property type="match status" value="1"/>
</dbReference>
<dbReference type="InterPro" id="IPR044676">
    <property type="entry name" value="EOBI/EOBII-like_plant"/>
</dbReference>
<dbReference type="STRING" id="77586.A0A0D9V3S9"/>
<keyword evidence="10" id="KW-1185">Reference proteome</keyword>
<evidence type="ECO:0000256" key="3">
    <source>
        <dbReference type="ARBA" id="ARBA00023015"/>
    </source>
</evidence>
<feature type="domain" description="HTH myb-type" evidence="8">
    <location>
        <begin position="26"/>
        <end position="79"/>
    </location>
</feature>
<evidence type="ECO:0000256" key="5">
    <source>
        <dbReference type="ARBA" id="ARBA00023163"/>
    </source>
</evidence>
<dbReference type="PROSITE" id="PS50090">
    <property type="entry name" value="MYB_LIKE"/>
    <property type="match status" value="1"/>
</dbReference>
<reference evidence="10" key="2">
    <citation type="submission" date="2013-12" db="EMBL/GenBank/DDBJ databases">
        <authorList>
            <person name="Yu Y."/>
            <person name="Lee S."/>
            <person name="de Baynast K."/>
            <person name="Wissotski M."/>
            <person name="Liu L."/>
            <person name="Talag J."/>
            <person name="Goicoechea J."/>
            <person name="Angelova A."/>
            <person name="Jetty R."/>
            <person name="Kudrna D."/>
            <person name="Golser W."/>
            <person name="Rivera L."/>
            <person name="Zhang J."/>
            <person name="Wing R."/>
        </authorList>
    </citation>
    <scope>NUCLEOTIDE SEQUENCE</scope>
</reference>
<keyword evidence="3" id="KW-0805">Transcription regulation</keyword>
<dbReference type="InterPro" id="IPR009057">
    <property type="entry name" value="Homeodomain-like_sf"/>
</dbReference>
<dbReference type="PANTHER" id="PTHR45675:SF1">
    <property type="entry name" value="MYB TRANSCRIPTION FACTOR-RELATED"/>
    <property type="match status" value="1"/>
</dbReference>
<dbReference type="GO" id="GO:0003700">
    <property type="term" value="F:DNA-binding transcription factor activity"/>
    <property type="evidence" value="ECO:0007669"/>
    <property type="project" value="InterPro"/>
</dbReference>
<keyword evidence="2" id="KW-0677">Repeat</keyword>
<reference evidence="9" key="3">
    <citation type="submission" date="2015-04" db="UniProtKB">
        <authorList>
            <consortium name="EnsemblPlants"/>
        </authorList>
    </citation>
    <scope>IDENTIFICATION</scope>
</reference>
<dbReference type="EnsemblPlants" id="LPERR01G21760.1">
    <property type="protein sequence ID" value="LPERR01G21760.1"/>
    <property type="gene ID" value="LPERR01G21760"/>
</dbReference>
<organism evidence="9 10">
    <name type="scientific">Leersia perrieri</name>
    <dbReference type="NCBI Taxonomy" id="77586"/>
    <lineage>
        <taxon>Eukaryota</taxon>
        <taxon>Viridiplantae</taxon>
        <taxon>Streptophyta</taxon>
        <taxon>Embryophyta</taxon>
        <taxon>Tracheophyta</taxon>
        <taxon>Spermatophyta</taxon>
        <taxon>Magnoliopsida</taxon>
        <taxon>Liliopsida</taxon>
        <taxon>Poales</taxon>
        <taxon>Poaceae</taxon>
        <taxon>BOP clade</taxon>
        <taxon>Oryzoideae</taxon>
        <taxon>Oryzeae</taxon>
        <taxon>Oryzinae</taxon>
        <taxon>Leersia</taxon>
    </lineage>
</organism>
<sequence length="102" mass="11454">MEYAATQFMSGGRHQHHARPLVPAAVRKGPWTVEEDIVLMSYVAVNGLGGWDSVARGTGLNRTGKSCRLRWLNYLRPGVRRRAPVQMGQQVVQDREAPPWTD</sequence>
<dbReference type="Pfam" id="PF00249">
    <property type="entry name" value="Myb_DNA-binding"/>
    <property type="match status" value="1"/>
</dbReference>
<keyword evidence="6" id="KW-0539">Nucleus</keyword>
<evidence type="ECO:0000313" key="10">
    <source>
        <dbReference type="Proteomes" id="UP000032180"/>
    </source>
</evidence>
<keyword evidence="4" id="KW-0238">DNA-binding</keyword>
<dbReference type="HOGENOM" id="CLU_2281491_0_0_1"/>
<keyword evidence="5" id="KW-0804">Transcription</keyword>
<evidence type="ECO:0000259" key="7">
    <source>
        <dbReference type="PROSITE" id="PS50090"/>
    </source>
</evidence>
<dbReference type="SUPFAM" id="SSF46689">
    <property type="entry name" value="Homeodomain-like"/>
    <property type="match status" value="1"/>
</dbReference>
<reference evidence="9 10" key="1">
    <citation type="submission" date="2012-08" db="EMBL/GenBank/DDBJ databases">
        <title>Oryza genome evolution.</title>
        <authorList>
            <person name="Wing R.A."/>
        </authorList>
    </citation>
    <scope>NUCLEOTIDE SEQUENCE</scope>
</reference>
<dbReference type="InterPro" id="IPR001005">
    <property type="entry name" value="SANT/Myb"/>
</dbReference>
<proteinExistence type="predicted"/>
<dbReference type="PROSITE" id="PS51294">
    <property type="entry name" value="HTH_MYB"/>
    <property type="match status" value="1"/>
</dbReference>
<dbReference type="Gramene" id="LPERR01G21760.1">
    <property type="protein sequence ID" value="LPERR01G21760.1"/>
    <property type="gene ID" value="LPERR01G21760"/>
</dbReference>
<evidence type="ECO:0000259" key="8">
    <source>
        <dbReference type="PROSITE" id="PS51294"/>
    </source>
</evidence>
<dbReference type="Proteomes" id="UP000032180">
    <property type="component" value="Chromosome 1"/>
</dbReference>
<evidence type="ECO:0000256" key="4">
    <source>
        <dbReference type="ARBA" id="ARBA00023125"/>
    </source>
</evidence>
<evidence type="ECO:0000256" key="6">
    <source>
        <dbReference type="ARBA" id="ARBA00023242"/>
    </source>
</evidence>
<evidence type="ECO:0000256" key="2">
    <source>
        <dbReference type="ARBA" id="ARBA00022737"/>
    </source>
</evidence>
<dbReference type="SMART" id="SM00717">
    <property type="entry name" value="SANT"/>
    <property type="match status" value="1"/>
</dbReference>
<dbReference type="AlphaFoldDB" id="A0A0D9V3S9"/>
<dbReference type="FunFam" id="1.10.10.60:FF:000011">
    <property type="entry name" value="Myb transcription factor"/>
    <property type="match status" value="1"/>
</dbReference>
<evidence type="ECO:0000313" key="9">
    <source>
        <dbReference type="EnsemblPlants" id="LPERR01G21760.1"/>
    </source>
</evidence>
<dbReference type="CDD" id="cd00167">
    <property type="entry name" value="SANT"/>
    <property type="match status" value="1"/>
</dbReference>
<comment type="subcellular location">
    <subcellularLocation>
        <location evidence="1">Nucleus</location>
    </subcellularLocation>
</comment>
<feature type="domain" description="Myb-like" evidence="7">
    <location>
        <begin position="23"/>
        <end position="75"/>
    </location>
</feature>
<dbReference type="eggNOG" id="KOG0048">
    <property type="taxonomic scope" value="Eukaryota"/>
</dbReference>
<protein>
    <submittedName>
        <fullName evidence="9">Uncharacterized protein</fullName>
    </submittedName>
</protein>
<dbReference type="GO" id="GO:0043565">
    <property type="term" value="F:sequence-specific DNA binding"/>
    <property type="evidence" value="ECO:0007669"/>
    <property type="project" value="InterPro"/>
</dbReference>
<dbReference type="InterPro" id="IPR017930">
    <property type="entry name" value="Myb_dom"/>
</dbReference>